<reference evidence="2" key="1">
    <citation type="submission" date="2020-06" db="EMBL/GenBank/DDBJ databases">
        <title>A chromosome-scale genome assembly of Talaromyces rugulosus W13939.</title>
        <authorList>
            <person name="Wang B."/>
            <person name="Guo L."/>
            <person name="Ye K."/>
            <person name="Wang L."/>
        </authorList>
    </citation>
    <scope>NUCLEOTIDE SEQUENCE [LARGE SCALE GENOMIC DNA]</scope>
    <source>
        <strain evidence="2">W13939</strain>
    </source>
</reference>
<accession>A0A7H8QN91</accession>
<dbReference type="KEGG" id="trg:TRUGW13939_01731"/>
<evidence type="ECO:0008006" key="3">
    <source>
        <dbReference type="Google" id="ProtNLM"/>
    </source>
</evidence>
<dbReference type="OrthoDB" id="3724345at2759"/>
<dbReference type="AlphaFoldDB" id="A0A7H8QN91"/>
<dbReference type="GeneID" id="55989241"/>
<proteinExistence type="predicted"/>
<dbReference type="SUPFAM" id="SSF109854">
    <property type="entry name" value="DinB/YfiT-like putative metalloenzymes"/>
    <property type="match status" value="1"/>
</dbReference>
<protein>
    <recommendedName>
        <fullName evidence="3">DUF1993 domain-containing protein</fullName>
    </recommendedName>
</protein>
<dbReference type="InterPro" id="IPR018531">
    <property type="entry name" value="DUF1993"/>
</dbReference>
<dbReference type="EMBL" id="CP055898">
    <property type="protein sequence ID" value="QKX54643.1"/>
    <property type="molecule type" value="Genomic_DNA"/>
</dbReference>
<dbReference type="PANTHER" id="PTHR36922">
    <property type="entry name" value="BLL2446 PROTEIN"/>
    <property type="match status" value="1"/>
</dbReference>
<name>A0A7H8QN91_TALRU</name>
<gene>
    <name evidence="1" type="ORF">TRUGW13939_01731</name>
</gene>
<keyword evidence="2" id="KW-1185">Reference proteome</keyword>
<dbReference type="Gene3D" id="1.20.120.450">
    <property type="entry name" value="dinb family like domain"/>
    <property type="match status" value="1"/>
</dbReference>
<organism evidence="1 2">
    <name type="scientific">Talaromyces rugulosus</name>
    <name type="common">Penicillium rugulosum</name>
    <dbReference type="NCBI Taxonomy" id="121627"/>
    <lineage>
        <taxon>Eukaryota</taxon>
        <taxon>Fungi</taxon>
        <taxon>Dikarya</taxon>
        <taxon>Ascomycota</taxon>
        <taxon>Pezizomycotina</taxon>
        <taxon>Eurotiomycetes</taxon>
        <taxon>Eurotiomycetidae</taxon>
        <taxon>Eurotiales</taxon>
        <taxon>Trichocomaceae</taxon>
        <taxon>Talaromyces</taxon>
        <taxon>Talaromyces sect. Islandici</taxon>
    </lineage>
</organism>
<dbReference type="InterPro" id="IPR034660">
    <property type="entry name" value="DinB/YfiT-like"/>
</dbReference>
<evidence type="ECO:0000313" key="1">
    <source>
        <dbReference type="EMBL" id="QKX54643.1"/>
    </source>
</evidence>
<dbReference type="PANTHER" id="PTHR36922:SF1">
    <property type="entry name" value="DUF1993 DOMAIN-CONTAINING PROTEIN"/>
    <property type="match status" value="1"/>
</dbReference>
<dbReference type="RefSeq" id="XP_035340822.1">
    <property type="nucleotide sequence ID" value="XM_035484929.1"/>
</dbReference>
<dbReference type="Pfam" id="PF09351">
    <property type="entry name" value="DUF1993"/>
    <property type="match status" value="1"/>
</dbReference>
<sequence length="172" mass="18807">MPFTLYDATIGTTKSAIDSLSNVISIAEKQPNAESFLSASIHPDMKPLTFQVHVITAFTERMVARLLLRDPKELQNDITTYADIHARLDAATKTLEGVDKETVNTKGETVAPTKIGPTDEFNISGAAWSNAVALPNIYFHLVTAYDILRKEGVPLGKLDYLKSFVVPVVTSV</sequence>
<evidence type="ECO:0000313" key="2">
    <source>
        <dbReference type="Proteomes" id="UP000509510"/>
    </source>
</evidence>
<dbReference type="Proteomes" id="UP000509510">
    <property type="component" value="Chromosome I"/>
</dbReference>